<dbReference type="GO" id="GO:0032502">
    <property type="term" value="P:developmental process"/>
    <property type="evidence" value="ECO:0007669"/>
    <property type="project" value="UniProtKB-ARBA"/>
</dbReference>
<evidence type="ECO:0000313" key="8">
    <source>
        <dbReference type="EMBL" id="KAH7637474.1"/>
    </source>
</evidence>
<dbReference type="GO" id="GO:0046872">
    <property type="term" value="F:metal ion binding"/>
    <property type="evidence" value="ECO:0007669"/>
    <property type="project" value="UniProtKB-KW"/>
</dbReference>
<dbReference type="InterPro" id="IPR027417">
    <property type="entry name" value="P-loop_NTPase"/>
</dbReference>
<dbReference type="GO" id="GO:0005525">
    <property type="term" value="F:GTP binding"/>
    <property type="evidence" value="ECO:0007669"/>
    <property type="project" value="UniProtKB-KW"/>
</dbReference>
<dbReference type="SUPFAM" id="SSF52540">
    <property type="entry name" value="P-loop containing nucleoside triphosphate hydrolases"/>
    <property type="match status" value="1"/>
</dbReference>
<evidence type="ECO:0000256" key="4">
    <source>
        <dbReference type="ARBA" id="ARBA00023134"/>
    </source>
</evidence>
<proteinExistence type="predicted"/>
<sequence length="353" mass="41362">MTTTTTTTPPSSSTSKILTTRKISNKIIKILILGTGESGKSTLVKQMKIIHNDGYSREEMLEFRPIILDNLVSSMKYVVTGMRLLDIDFQYSTNQELAKDLILCNKYFDDYHILFPHIEYTIKTLWQDNGVRKAVARGFEYELNDSALYYFENIDRITNEKYVPNTNDIVKSRIRTIGVVETEFICDNHIIRMYDVGGQRSERRKWIQCFEDVRTLLFVVAISEYDMTLVEDSSRNRLKESLLLFENISNNLFFHNTCTILFLNKFDLFRQKILFTDRQLKYFFTEYQGPDYDAERSSKFIENQFRQIAQQANCNKTLHTHYTTATDTVNIKQTFDSIVDTIVRDNICHSTLL</sequence>
<evidence type="ECO:0000256" key="7">
    <source>
        <dbReference type="PIRSR" id="PIRSR601019-2"/>
    </source>
</evidence>
<dbReference type="PANTHER" id="PTHR10218">
    <property type="entry name" value="GTP-BINDING PROTEIN ALPHA SUBUNIT"/>
    <property type="match status" value="1"/>
</dbReference>
<dbReference type="FunFam" id="3.40.50.300:FF:000692">
    <property type="entry name" value="Guanine nucleotide-binding protein subunit alpha"/>
    <property type="match status" value="1"/>
</dbReference>
<comment type="caution">
    <text evidence="8">The sequence shown here is derived from an EMBL/GenBank/DDBJ whole genome shotgun (WGS) entry which is preliminary data.</text>
</comment>
<dbReference type="InterPro" id="IPR001019">
    <property type="entry name" value="Gprotein_alpha_su"/>
</dbReference>
<evidence type="ECO:0000256" key="6">
    <source>
        <dbReference type="PIRSR" id="PIRSR601019-1"/>
    </source>
</evidence>
<evidence type="ECO:0000256" key="1">
    <source>
        <dbReference type="ARBA" id="ARBA00022723"/>
    </source>
</evidence>
<keyword evidence="1 7" id="KW-0479">Metal-binding</keyword>
<feature type="binding site" evidence="6">
    <location>
        <begin position="195"/>
        <end position="199"/>
    </location>
    <ligand>
        <name>GTP</name>
        <dbReference type="ChEBI" id="CHEBI:37565"/>
    </ligand>
</feature>
<evidence type="ECO:0000256" key="3">
    <source>
        <dbReference type="ARBA" id="ARBA00022842"/>
    </source>
</evidence>
<dbReference type="AlphaFoldDB" id="A0A9D4NSH8"/>
<dbReference type="InterPro" id="IPR011025">
    <property type="entry name" value="GproteinA_insert"/>
</dbReference>
<keyword evidence="2 6" id="KW-0547">Nucleotide-binding</keyword>
<dbReference type="Pfam" id="PF00503">
    <property type="entry name" value="G-alpha"/>
    <property type="match status" value="1"/>
</dbReference>
<dbReference type="PANTHER" id="PTHR10218:SF231">
    <property type="entry name" value="GUANINE NUCLEOTIDE BINDING PROTEIN (G PROTEIN) ALPHA V1"/>
    <property type="match status" value="1"/>
</dbReference>
<dbReference type="GO" id="GO:0003924">
    <property type="term" value="F:GTPase activity"/>
    <property type="evidence" value="ECO:0007669"/>
    <property type="project" value="InterPro"/>
</dbReference>
<dbReference type="SUPFAM" id="SSF47895">
    <property type="entry name" value="Transducin (alpha subunit), insertion domain"/>
    <property type="match status" value="1"/>
</dbReference>
<dbReference type="FunFam" id="1.10.400.10:FF:000007">
    <property type="entry name" value="Guanine nucleotide-binding protein subunit alpha"/>
    <property type="match status" value="1"/>
</dbReference>
<dbReference type="Gene3D" id="3.40.50.300">
    <property type="entry name" value="P-loop containing nucleotide triphosphate hydrolases"/>
    <property type="match status" value="1"/>
</dbReference>
<organism evidence="8">
    <name type="scientific">Dermatophagoides farinae</name>
    <name type="common">American house dust mite</name>
    <dbReference type="NCBI Taxonomy" id="6954"/>
    <lineage>
        <taxon>Eukaryota</taxon>
        <taxon>Metazoa</taxon>
        <taxon>Ecdysozoa</taxon>
        <taxon>Arthropoda</taxon>
        <taxon>Chelicerata</taxon>
        <taxon>Arachnida</taxon>
        <taxon>Acari</taxon>
        <taxon>Acariformes</taxon>
        <taxon>Sarcoptiformes</taxon>
        <taxon>Astigmata</taxon>
        <taxon>Psoroptidia</taxon>
        <taxon>Analgoidea</taxon>
        <taxon>Pyroglyphidae</taxon>
        <taxon>Dermatophagoidinae</taxon>
        <taxon>Dermatophagoides</taxon>
    </lineage>
</organism>
<evidence type="ECO:0000256" key="5">
    <source>
        <dbReference type="ARBA" id="ARBA00023224"/>
    </source>
</evidence>
<feature type="binding site" evidence="7">
    <location>
        <position position="41"/>
    </location>
    <ligand>
        <name>Mg(2+)</name>
        <dbReference type="ChEBI" id="CHEBI:18420"/>
    </ligand>
</feature>
<reference evidence="8" key="2">
    <citation type="journal article" date="2021" name="World Allergy Organ. J.">
        <title>Chromosome-level assembly of Dermatophagoides farinae genome and transcriptome reveals two novel allergens Der f 37 and Der f 39.</title>
        <authorList>
            <person name="Chen J."/>
            <person name="Cai Z."/>
            <person name="Fan D."/>
            <person name="Hu J."/>
            <person name="Hou Y."/>
            <person name="He Y."/>
            <person name="Zhang Z."/>
            <person name="Zhao Z."/>
            <person name="Gao P."/>
            <person name="Hu W."/>
            <person name="Sun J."/>
            <person name="Li J."/>
            <person name="Ji K."/>
        </authorList>
    </citation>
    <scope>NUCLEOTIDE SEQUENCE</scope>
    <source>
        <strain evidence="8">JKM2019</strain>
    </source>
</reference>
<dbReference type="EMBL" id="SDOV01000008">
    <property type="protein sequence ID" value="KAH7637474.1"/>
    <property type="molecule type" value="Genomic_DNA"/>
</dbReference>
<keyword evidence="3 7" id="KW-0460">Magnesium</keyword>
<protein>
    <submittedName>
        <fullName evidence="8">Heterotrimeric g protein alpha subunit b-like protein</fullName>
    </submittedName>
</protein>
<dbReference type="Gene3D" id="1.10.400.10">
    <property type="entry name" value="GI Alpha 1, domain 2-like"/>
    <property type="match status" value="1"/>
</dbReference>
<feature type="binding site" evidence="6">
    <location>
        <position position="325"/>
    </location>
    <ligand>
        <name>GTP</name>
        <dbReference type="ChEBI" id="CHEBI:37565"/>
    </ligand>
</feature>
<feature type="binding site" evidence="6">
    <location>
        <begin position="264"/>
        <end position="267"/>
    </location>
    <ligand>
        <name>GTP</name>
        <dbReference type="ChEBI" id="CHEBI:37565"/>
    </ligand>
</feature>
<reference evidence="8" key="1">
    <citation type="submission" date="2020-06" db="EMBL/GenBank/DDBJ databases">
        <authorList>
            <person name="Ji K."/>
            <person name="Li J."/>
        </authorList>
    </citation>
    <scope>NUCLEOTIDE SEQUENCE</scope>
    <source>
        <strain evidence="8">JKM2019</strain>
        <tissue evidence="8">Whole body</tissue>
    </source>
</reference>
<name>A0A9D4NSH8_DERFA</name>
<gene>
    <name evidence="8" type="ORF">HUG17_8578</name>
</gene>
<evidence type="ECO:0000256" key="2">
    <source>
        <dbReference type="ARBA" id="ARBA00022741"/>
    </source>
</evidence>
<dbReference type="Proteomes" id="UP000828236">
    <property type="component" value="Unassembled WGS sequence"/>
</dbReference>
<dbReference type="GO" id="GO:0005737">
    <property type="term" value="C:cytoplasm"/>
    <property type="evidence" value="ECO:0007669"/>
    <property type="project" value="TreeGrafter"/>
</dbReference>
<dbReference type="GO" id="GO:0031683">
    <property type="term" value="F:G-protein beta/gamma-subunit complex binding"/>
    <property type="evidence" value="ECO:0007669"/>
    <property type="project" value="InterPro"/>
</dbReference>
<dbReference type="PRINTS" id="PR00318">
    <property type="entry name" value="GPROTEINA"/>
</dbReference>
<feature type="binding site" evidence="6">
    <location>
        <begin position="37"/>
        <end position="42"/>
    </location>
    <ligand>
        <name>GTP</name>
        <dbReference type="ChEBI" id="CHEBI:37565"/>
    </ligand>
</feature>
<dbReference type="CDD" id="cd00066">
    <property type="entry name" value="G-alpha"/>
    <property type="match status" value="1"/>
</dbReference>
<dbReference type="GO" id="GO:0007188">
    <property type="term" value="P:adenylate cyclase-modulating G protein-coupled receptor signaling pathway"/>
    <property type="evidence" value="ECO:0007669"/>
    <property type="project" value="TreeGrafter"/>
</dbReference>
<feature type="binding site" evidence="6">
    <location>
        <begin position="145"/>
        <end position="146"/>
    </location>
    <ligand>
        <name>GTP</name>
        <dbReference type="ChEBI" id="CHEBI:37565"/>
    </ligand>
</feature>
<dbReference type="GO" id="GO:0001664">
    <property type="term" value="F:G protein-coupled receptor binding"/>
    <property type="evidence" value="ECO:0007669"/>
    <property type="project" value="TreeGrafter"/>
</dbReference>
<accession>A0A9D4NSH8</accession>
<keyword evidence="4 6" id="KW-0342">GTP-binding</keyword>
<feature type="binding site" evidence="7">
    <location>
        <position position="176"/>
    </location>
    <ligand>
        <name>Mg(2+)</name>
        <dbReference type="ChEBI" id="CHEBI:18420"/>
    </ligand>
</feature>
<dbReference type="PROSITE" id="PS51882">
    <property type="entry name" value="G_ALPHA"/>
    <property type="match status" value="1"/>
</dbReference>
<keyword evidence="5" id="KW-0807">Transducer</keyword>
<dbReference type="GO" id="GO:0005834">
    <property type="term" value="C:heterotrimeric G-protein complex"/>
    <property type="evidence" value="ECO:0007669"/>
    <property type="project" value="TreeGrafter"/>
</dbReference>
<dbReference type="SMART" id="SM00275">
    <property type="entry name" value="G_alpha"/>
    <property type="match status" value="1"/>
</dbReference>